<evidence type="ECO:0000313" key="3">
    <source>
        <dbReference type="Proteomes" id="UP000242146"/>
    </source>
</evidence>
<dbReference type="AlphaFoldDB" id="A0A1X2GM03"/>
<dbReference type="Proteomes" id="UP000242146">
    <property type="component" value="Unassembled WGS sequence"/>
</dbReference>
<dbReference type="EMBL" id="MCGT01000009">
    <property type="protein sequence ID" value="ORX56895.1"/>
    <property type="molecule type" value="Genomic_DNA"/>
</dbReference>
<sequence>MSMYSYDNGYSSGNRLEQFCTQLELARNFYDDIEFCPVASSEEVEAHRSRIQQRSPYSSPRNSPPVYHPSVVSSPSLSTNGSVYSGSQPSSKQGRAIPIINPENMTPVYYQAQSSHYSWQPSTCIPIINPATGQPLLPSQYDVTVR</sequence>
<comment type="caution">
    <text evidence="2">The sequence shown here is derived from an EMBL/GenBank/DDBJ whole genome shotgun (WGS) entry which is preliminary data.</text>
</comment>
<keyword evidence="3" id="KW-1185">Reference proteome</keyword>
<feature type="compositionally biased region" description="Low complexity" evidence="1">
    <location>
        <begin position="68"/>
        <end position="83"/>
    </location>
</feature>
<protein>
    <submittedName>
        <fullName evidence="2">Uncharacterized protein</fullName>
    </submittedName>
</protein>
<dbReference type="STRING" id="101127.A0A1X2GM03"/>
<feature type="region of interest" description="Disordered" evidence="1">
    <location>
        <begin position="44"/>
        <end position="97"/>
    </location>
</feature>
<proteinExistence type="predicted"/>
<organism evidence="2 3">
    <name type="scientific">Hesseltinella vesiculosa</name>
    <dbReference type="NCBI Taxonomy" id="101127"/>
    <lineage>
        <taxon>Eukaryota</taxon>
        <taxon>Fungi</taxon>
        <taxon>Fungi incertae sedis</taxon>
        <taxon>Mucoromycota</taxon>
        <taxon>Mucoromycotina</taxon>
        <taxon>Mucoromycetes</taxon>
        <taxon>Mucorales</taxon>
        <taxon>Cunninghamellaceae</taxon>
        <taxon>Hesseltinella</taxon>
    </lineage>
</organism>
<gene>
    <name evidence="2" type="ORF">DM01DRAFT_1406347</name>
</gene>
<reference evidence="2 3" key="1">
    <citation type="submission" date="2016-07" db="EMBL/GenBank/DDBJ databases">
        <title>Pervasive Adenine N6-methylation of Active Genes in Fungi.</title>
        <authorList>
            <consortium name="DOE Joint Genome Institute"/>
            <person name="Mondo S.J."/>
            <person name="Dannebaum R.O."/>
            <person name="Kuo R.C."/>
            <person name="Labutti K."/>
            <person name="Haridas S."/>
            <person name="Kuo A."/>
            <person name="Salamov A."/>
            <person name="Ahrendt S.R."/>
            <person name="Lipzen A."/>
            <person name="Sullivan W."/>
            <person name="Andreopoulos W.B."/>
            <person name="Clum A."/>
            <person name="Lindquist E."/>
            <person name="Daum C."/>
            <person name="Ramamoorthy G.K."/>
            <person name="Gryganskyi A."/>
            <person name="Culley D."/>
            <person name="Magnuson J.K."/>
            <person name="James T.Y."/>
            <person name="O'Malley M.A."/>
            <person name="Stajich J.E."/>
            <person name="Spatafora J.W."/>
            <person name="Visel A."/>
            <person name="Grigoriev I.V."/>
        </authorList>
    </citation>
    <scope>NUCLEOTIDE SEQUENCE [LARGE SCALE GENOMIC DNA]</scope>
    <source>
        <strain evidence="2 3">NRRL 3301</strain>
    </source>
</reference>
<accession>A0A1X2GM03</accession>
<evidence type="ECO:0000313" key="2">
    <source>
        <dbReference type="EMBL" id="ORX56895.1"/>
    </source>
</evidence>
<evidence type="ECO:0000256" key="1">
    <source>
        <dbReference type="SAM" id="MobiDB-lite"/>
    </source>
</evidence>
<dbReference type="OrthoDB" id="2425329at2759"/>
<name>A0A1X2GM03_9FUNG</name>
<feature type="compositionally biased region" description="Polar residues" evidence="1">
    <location>
        <begin position="84"/>
        <end position="93"/>
    </location>
</feature>